<dbReference type="AlphaFoldDB" id="A0A7M3T5K9"/>
<keyword evidence="3" id="KW-1185">Reference proteome</keyword>
<feature type="transmembrane region" description="Helical" evidence="1">
    <location>
        <begin position="182"/>
        <end position="201"/>
    </location>
</feature>
<organism evidence="2 3">
    <name type="scientific">Pikeienuella piscinae</name>
    <dbReference type="NCBI Taxonomy" id="2748098"/>
    <lineage>
        <taxon>Bacteria</taxon>
        <taxon>Pseudomonadati</taxon>
        <taxon>Pseudomonadota</taxon>
        <taxon>Alphaproteobacteria</taxon>
        <taxon>Rhodobacterales</taxon>
        <taxon>Paracoccaceae</taxon>
        <taxon>Pikeienuella</taxon>
    </lineage>
</organism>
<feature type="transmembrane region" description="Helical" evidence="1">
    <location>
        <begin position="153"/>
        <end position="176"/>
    </location>
</feature>
<name>A0A7M3T5K9_9RHOB</name>
<dbReference type="EMBL" id="CP049056">
    <property type="protein sequence ID" value="QIE57290.1"/>
    <property type="molecule type" value="Genomic_DNA"/>
</dbReference>
<keyword evidence="1" id="KW-0812">Transmembrane</keyword>
<sequence>MGRVVSIGAFVLIAVALSRIFLPEGGARDLFTGVLAIVLVQRAMYTFADLIFASYDPPRRLAAIDNAAARKIGATFILLFYLIGALRGVLSIVETLIVSGPEDDLLNIGMMLVWWLTYTLAFFHVRDEFTSLISRTWSHLKLFGRPIADLAHFWPFLASALALTSAVAGIGLILGLERDAGFSGSLLIFFLTPFVVGGIGALKKEKLAGAAPERRPALEGWFALAEGGAIIIAAALLLKAGTSTRSILPARPGSQASRRRWCRRPAS</sequence>
<dbReference type="KEGG" id="hdh:G5B40_18700"/>
<feature type="transmembrane region" description="Helical" evidence="1">
    <location>
        <begin position="72"/>
        <end position="93"/>
    </location>
</feature>
<evidence type="ECO:0000313" key="3">
    <source>
        <dbReference type="Proteomes" id="UP000503336"/>
    </source>
</evidence>
<protein>
    <submittedName>
        <fullName evidence="2">Uncharacterized protein</fullName>
    </submittedName>
</protein>
<feature type="transmembrane region" description="Helical" evidence="1">
    <location>
        <begin position="105"/>
        <end position="125"/>
    </location>
</feature>
<evidence type="ECO:0000256" key="1">
    <source>
        <dbReference type="SAM" id="Phobius"/>
    </source>
</evidence>
<accession>A0A7M3T5K9</accession>
<gene>
    <name evidence="2" type="ORF">G5B40_18700</name>
</gene>
<reference evidence="2 3" key="1">
    <citation type="submission" date="2020-02" db="EMBL/GenBank/DDBJ databases">
        <title>complete genome sequence of Rhodobacteraceae bacterium.</title>
        <authorList>
            <person name="Park J."/>
            <person name="Kim Y.-S."/>
            <person name="Kim K.-H."/>
        </authorList>
    </citation>
    <scope>NUCLEOTIDE SEQUENCE [LARGE SCALE GENOMIC DNA]</scope>
    <source>
        <strain evidence="2 3">RR4-56</strain>
    </source>
</reference>
<dbReference type="Proteomes" id="UP000503336">
    <property type="component" value="Chromosome"/>
</dbReference>
<feature type="transmembrane region" description="Helical" evidence="1">
    <location>
        <begin position="34"/>
        <end position="52"/>
    </location>
</feature>
<proteinExistence type="predicted"/>
<evidence type="ECO:0000313" key="2">
    <source>
        <dbReference type="EMBL" id="QIE57290.1"/>
    </source>
</evidence>
<keyword evidence="1" id="KW-1133">Transmembrane helix</keyword>
<feature type="transmembrane region" description="Helical" evidence="1">
    <location>
        <begin position="221"/>
        <end position="238"/>
    </location>
</feature>
<keyword evidence="1" id="KW-0472">Membrane</keyword>
<dbReference type="RefSeq" id="WP_165101931.1">
    <property type="nucleotide sequence ID" value="NZ_CP049056.1"/>
</dbReference>